<gene>
    <name evidence="1" type="ORF">B1806_15245</name>
</gene>
<sequence length="81" mass="9074">MPYEPGIRPIDSEISPMAKTISRHPHGPVHCESCARTGKHIEMLAQDALDASFQVPEDIQPEGLRSYRCPACENIQVFRVD</sequence>
<keyword evidence="2" id="KW-1185">Reference proteome</keyword>
<proteinExistence type="predicted"/>
<accession>A0A4S3KEZ1</accession>
<dbReference type="Proteomes" id="UP000307749">
    <property type="component" value="Unassembled WGS sequence"/>
</dbReference>
<protein>
    <submittedName>
        <fullName evidence="1">Uncharacterized protein</fullName>
    </submittedName>
</protein>
<organism evidence="1 2">
    <name type="scientific">Metallibacterium scheffleri</name>
    <dbReference type="NCBI Taxonomy" id="993689"/>
    <lineage>
        <taxon>Bacteria</taxon>
        <taxon>Pseudomonadati</taxon>
        <taxon>Pseudomonadota</taxon>
        <taxon>Gammaproteobacteria</taxon>
        <taxon>Lysobacterales</taxon>
        <taxon>Rhodanobacteraceae</taxon>
        <taxon>Metallibacterium</taxon>
    </lineage>
</organism>
<comment type="caution">
    <text evidence="1">The sequence shown here is derived from an EMBL/GenBank/DDBJ whole genome shotgun (WGS) entry which is preliminary data.</text>
</comment>
<reference evidence="1 2" key="1">
    <citation type="submission" date="2017-02" db="EMBL/GenBank/DDBJ databases">
        <title>Whole genome sequencing of Metallibacterium scheffleri DSM 24874 (T).</title>
        <authorList>
            <person name="Kumar S."/>
            <person name="Patil P."/>
            <person name="Patil P.B."/>
        </authorList>
    </citation>
    <scope>NUCLEOTIDE SEQUENCE [LARGE SCALE GENOMIC DNA]</scope>
    <source>
        <strain evidence="1 2">DSM 24874</strain>
    </source>
</reference>
<name>A0A4S3KEZ1_9GAMM</name>
<dbReference type="EMBL" id="MWQO01000063">
    <property type="protein sequence ID" value="THD07135.1"/>
    <property type="molecule type" value="Genomic_DNA"/>
</dbReference>
<dbReference type="AlphaFoldDB" id="A0A4S3KEZ1"/>
<evidence type="ECO:0000313" key="2">
    <source>
        <dbReference type="Proteomes" id="UP000307749"/>
    </source>
</evidence>
<evidence type="ECO:0000313" key="1">
    <source>
        <dbReference type="EMBL" id="THD07135.1"/>
    </source>
</evidence>